<feature type="non-terminal residue" evidence="2">
    <location>
        <position position="1"/>
    </location>
</feature>
<keyword evidence="3" id="KW-1185">Reference proteome</keyword>
<accession>A0A0L0F9I4</accession>
<dbReference type="AlphaFoldDB" id="A0A0L0F9I4"/>
<dbReference type="Proteomes" id="UP000054560">
    <property type="component" value="Unassembled WGS sequence"/>
</dbReference>
<evidence type="ECO:0000256" key="1">
    <source>
        <dbReference type="SAM" id="MobiDB-lite"/>
    </source>
</evidence>
<proteinExistence type="predicted"/>
<dbReference type="EMBL" id="KQ245682">
    <property type="protein sequence ID" value="KNC73382.1"/>
    <property type="molecule type" value="Genomic_DNA"/>
</dbReference>
<feature type="non-terminal residue" evidence="2">
    <location>
        <position position="126"/>
    </location>
</feature>
<evidence type="ECO:0000313" key="2">
    <source>
        <dbReference type="EMBL" id="KNC73382.1"/>
    </source>
</evidence>
<gene>
    <name evidence="2" type="ORF">SARC_14058</name>
</gene>
<dbReference type="RefSeq" id="XP_014147284.1">
    <property type="nucleotide sequence ID" value="XM_014291809.1"/>
</dbReference>
<evidence type="ECO:0000313" key="3">
    <source>
        <dbReference type="Proteomes" id="UP000054560"/>
    </source>
</evidence>
<reference evidence="2 3" key="1">
    <citation type="submission" date="2011-02" db="EMBL/GenBank/DDBJ databases">
        <title>The Genome Sequence of Sphaeroforma arctica JP610.</title>
        <authorList>
            <consortium name="The Broad Institute Genome Sequencing Platform"/>
            <person name="Russ C."/>
            <person name="Cuomo C."/>
            <person name="Young S.K."/>
            <person name="Zeng Q."/>
            <person name="Gargeya S."/>
            <person name="Alvarado L."/>
            <person name="Berlin A."/>
            <person name="Chapman S.B."/>
            <person name="Chen Z."/>
            <person name="Freedman E."/>
            <person name="Gellesch M."/>
            <person name="Goldberg J."/>
            <person name="Griggs A."/>
            <person name="Gujja S."/>
            <person name="Heilman E."/>
            <person name="Heiman D."/>
            <person name="Howarth C."/>
            <person name="Mehta T."/>
            <person name="Neiman D."/>
            <person name="Pearson M."/>
            <person name="Roberts A."/>
            <person name="Saif S."/>
            <person name="Shea T."/>
            <person name="Shenoy N."/>
            <person name="Sisk P."/>
            <person name="Stolte C."/>
            <person name="Sykes S."/>
            <person name="White J."/>
            <person name="Yandava C."/>
            <person name="Burger G."/>
            <person name="Gray M.W."/>
            <person name="Holland P.W.H."/>
            <person name="King N."/>
            <person name="Lang F.B.F."/>
            <person name="Roger A.J."/>
            <person name="Ruiz-Trillo I."/>
            <person name="Haas B."/>
            <person name="Nusbaum C."/>
            <person name="Birren B."/>
        </authorList>
    </citation>
    <scope>NUCLEOTIDE SEQUENCE [LARGE SCALE GENOMIC DNA]</scope>
    <source>
        <strain evidence="2 3">JP610</strain>
    </source>
</reference>
<organism evidence="2 3">
    <name type="scientific">Sphaeroforma arctica JP610</name>
    <dbReference type="NCBI Taxonomy" id="667725"/>
    <lineage>
        <taxon>Eukaryota</taxon>
        <taxon>Ichthyosporea</taxon>
        <taxon>Ichthyophonida</taxon>
        <taxon>Sphaeroforma</taxon>
    </lineage>
</organism>
<feature type="region of interest" description="Disordered" evidence="1">
    <location>
        <begin position="1"/>
        <end position="31"/>
    </location>
</feature>
<name>A0A0L0F9I4_9EUKA</name>
<sequence>RDSLARLDTNTDSSSSDDAEDPPEHTLHTHIDPGLPLQAQAEAVSAQLRVCGQQGVPNLSALERGMRALEKNMAQQWKTLCATVLGDQIHGDTEAEVEANHQAVLIDLSMSFGRLFERLGRSEGKV</sequence>
<dbReference type="GeneID" id="25914562"/>
<protein>
    <submittedName>
        <fullName evidence="2">Uncharacterized protein</fullName>
    </submittedName>
</protein>
<feature type="compositionally biased region" description="Basic and acidic residues" evidence="1">
    <location>
        <begin position="22"/>
        <end position="31"/>
    </location>
</feature>